<dbReference type="Pfam" id="PF02321">
    <property type="entry name" value="OEP"/>
    <property type="match status" value="2"/>
</dbReference>
<evidence type="ECO:0000256" key="3">
    <source>
        <dbReference type="ARBA" id="ARBA00022448"/>
    </source>
</evidence>
<evidence type="ECO:0000256" key="6">
    <source>
        <dbReference type="ARBA" id="ARBA00023136"/>
    </source>
</evidence>
<dbReference type="OrthoDB" id="9814637at2"/>
<keyword evidence="5" id="KW-0812">Transmembrane</keyword>
<keyword evidence="7" id="KW-0998">Cell outer membrane</keyword>
<keyword evidence="4" id="KW-1134">Transmembrane beta strand</keyword>
<comment type="similarity">
    <text evidence="2">Belongs to the outer membrane factor (OMF) (TC 1.B.17) family.</text>
</comment>
<proteinExistence type="inferred from homology"/>
<dbReference type="EMBL" id="FRFE01000012">
    <property type="protein sequence ID" value="SHO49151.1"/>
    <property type="molecule type" value="Genomic_DNA"/>
</dbReference>
<keyword evidence="3" id="KW-0813">Transport</keyword>
<feature type="signal peptide" evidence="9">
    <location>
        <begin position="1"/>
        <end position="30"/>
    </location>
</feature>
<dbReference type="Gene3D" id="1.20.1600.10">
    <property type="entry name" value="Outer membrane efflux proteins (OEP)"/>
    <property type="match status" value="1"/>
</dbReference>
<organism evidence="10 11">
    <name type="scientific">Desulfopila aestuarii DSM 18488</name>
    <dbReference type="NCBI Taxonomy" id="1121416"/>
    <lineage>
        <taxon>Bacteria</taxon>
        <taxon>Pseudomonadati</taxon>
        <taxon>Thermodesulfobacteriota</taxon>
        <taxon>Desulfobulbia</taxon>
        <taxon>Desulfobulbales</taxon>
        <taxon>Desulfocapsaceae</taxon>
        <taxon>Desulfopila</taxon>
    </lineage>
</organism>
<dbReference type="STRING" id="1121416.SAMN02745220_02725"/>
<dbReference type="GO" id="GO:0015562">
    <property type="term" value="F:efflux transmembrane transporter activity"/>
    <property type="evidence" value="ECO:0007669"/>
    <property type="project" value="InterPro"/>
</dbReference>
<dbReference type="RefSeq" id="WP_073614003.1">
    <property type="nucleotide sequence ID" value="NZ_FRFE01000012.1"/>
</dbReference>
<evidence type="ECO:0000256" key="1">
    <source>
        <dbReference type="ARBA" id="ARBA00004442"/>
    </source>
</evidence>
<dbReference type="InterPro" id="IPR051906">
    <property type="entry name" value="TolC-like"/>
</dbReference>
<dbReference type="GO" id="GO:0015288">
    <property type="term" value="F:porin activity"/>
    <property type="evidence" value="ECO:0007669"/>
    <property type="project" value="TreeGrafter"/>
</dbReference>
<feature type="chain" id="PRO_5012478234" evidence="9">
    <location>
        <begin position="31"/>
        <end position="529"/>
    </location>
</feature>
<accession>A0A1M7Y995</accession>
<gene>
    <name evidence="10" type="ORF">SAMN02745220_02725</name>
</gene>
<evidence type="ECO:0000256" key="5">
    <source>
        <dbReference type="ARBA" id="ARBA00022692"/>
    </source>
</evidence>
<evidence type="ECO:0000256" key="2">
    <source>
        <dbReference type="ARBA" id="ARBA00007613"/>
    </source>
</evidence>
<name>A0A1M7Y995_9BACT</name>
<evidence type="ECO:0000313" key="11">
    <source>
        <dbReference type="Proteomes" id="UP000184603"/>
    </source>
</evidence>
<evidence type="ECO:0000256" key="9">
    <source>
        <dbReference type="SAM" id="SignalP"/>
    </source>
</evidence>
<dbReference type="Proteomes" id="UP000184603">
    <property type="component" value="Unassembled WGS sequence"/>
</dbReference>
<keyword evidence="6" id="KW-0472">Membrane</keyword>
<evidence type="ECO:0000256" key="4">
    <source>
        <dbReference type="ARBA" id="ARBA00022452"/>
    </source>
</evidence>
<evidence type="ECO:0000256" key="8">
    <source>
        <dbReference type="SAM" id="MobiDB-lite"/>
    </source>
</evidence>
<protein>
    <submittedName>
        <fullName evidence="10">Outer membrane protein, adhesin transport system</fullName>
    </submittedName>
</protein>
<dbReference type="GO" id="GO:1990281">
    <property type="term" value="C:efflux pump complex"/>
    <property type="evidence" value="ECO:0007669"/>
    <property type="project" value="TreeGrafter"/>
</dbReference>
<reference evidence="10 11" key="1">
    <citation type="submission" date="2016-12" db="EMBL/GenBank/DDBJ databases">
        <authorList>
            <person name="Song W.-J."/>
            <person name="Kurnit D.M."/>
        </authorList>
    </citation>
    <scope>NUCLEOTIDE SEQUENCE [LARGE SCALE GENOMIC DNA]</scope>
    <source>
        <strain evidence="10 11">DSM 18488</strain>
    </source>
</reference>
<dbReference type="AlphaFoldDB" id="A0A1M7Y995"/>
<comment type="subcellular location">
    <subcellularLocation>
        <location evidence="1">Cell outer membrane</location>
    </subcellularLocation>
</comment>
<dbReference type="PANTHER" id="PTHR30026">
    <property type="entry name" value="OUTER MEMBRANE PROTEIN TOLC"/>
    <property type="match status" value="1"/>
</dbReference>
<sequence>MTLQPFKISLRMACFLALLSGLLLPGFLAAAEQPVSGAVSLQEVFEDITRTDPSILEAYNRYQSVLAERGIAKSEFRPTIGTTLSAGPEWTDGVPTNDKSESLFATTATLFARQNLYNGGRSTAFVAETDARILAAAYDVLDVANNVYLACAEAYINVIKARDLLQIAEENALTQERIMRQVREKTDAGFNRVSELYNSESRLSLAKASYISRQQDLNQALVYFHRQFGRLLRPEQFVRPEPAYAPTGTLPETVDVALKNHPALKVAKYNIETRRYTYEKSLAADRPSIDLELKSQYRDDTGGERGDTTQSGAYLTLNYNFWDGGLRESEQARDQMAIRKEYQRSYIERRNVNETVRLAWNIMEAENYKTKYLKDHVAESAKTLDAFKEEYYVGRRTLLDLLNMENEYTESKISMADSDFAHLISLYRLMQATGALLDEYVPGLRTALNLPQQDPDNTVSYEGLDENRDKDVVVDISDQCDNSAVDSTVRPAGCEDDNVNTTGYPHRDDKPLPPYIEPQKFNIPIEQLQ</sequence>
<dbReference type="SUPFAM" id="SSF56954">
    <property type="entry name" value="Outer membrane efflux proteins (OEP)"/>
    <property type="match status" value="1"/>
</dbReference>
<dbReference type="PANTHER" id="PTHR30026:SF22">
    <property type="entry name" value="OUTER MEMBRANE EFFLUX PROTEIN"/>
    <property type="match status" value="1"/>
</dbReference>
<evidence type="ECO:0000256" key="7">
    <source>
        <dbReference type="ARBA" id="ARBA00023237"/>
    </source>
</evidence>
<feature type="region of interest" description="Disordered" evidence="8">
    <location>
        <begin position="493"/>
        <end position="512"/>
    </location>
</feature>
<keyword evidence="11" id="KW-1185">Reference proteome</keyword>
<dbReference type="GO" id="GO:0009279">
    <property type="term" value="C:cell outer membrane"/>
    <property type="evidence" value="ECO:0007669"/>
    <property type="project" value="UniProtKB-SubCell"/>
</dbReference>
<dbReference type="InterPro" id="IPR003423">
    <property type="entry name" value="OMP_efflux"/>
</dbReference>
<keyword evidence="9" id="KW-0732">Signal</keyword>
<evidence type="ECO:0000313" key="10">
    <source>
        <dbReference type="EMBL" id="SHO49151.1"/>
    </source>
</evidence>